<dbReference type="Pfam" id="PF16154">
    <property type="entry name" value="DUF4862"/>
    <property type="match status" value="1"/>
</dbReference>
<accession>A0A381SDE5</accession>
<sequence>MPSIRGLELPFWGESLHPFDDQWLLSNLDPNWENVITCVPGTMKSLENNPRFGLASIDDNSRRKAIHFYKTAFNCINNLKSHFGNKSVIAVYISSSPSQNDKEKYANIDIFRTSLLELASWEWGNTKILVEHCDAYTKENPSPHKGFLSLSDEINAITQTNDKCGSNFGIVINWGRSVIENRNVKGPLKHIKYADQNNVLGGIMFSGTTANNNNLYGPWSDLHMPPALFSDYKYFEPESLMSYKNIKRTLAACDLSSLDYLGLKLLAMPKESSIKKRVAINRDTMYLLDQAMAELYKA</sequence>
<proteinExistence type="predicted"/>
<protein>
    <submittedName>
        <fullName evidence="1">Uncharacterized protein</fullName>
    </submittedName>
</protein>
<dbReference type="InterPro" id="IPR032344">
    <property type="entry name" value="DUF4862"/>
</dbReference>
<organism evidence="1">
    <name type="scientific">marine metagenome</name>
    <dbReference type="NCBI Taxonomy" id="408172"/>
    <lineage>
        <taxon>unclassified sequences</taxon>
        <taxon>metagenomes</taxon>
        <taxon>ecological metagenomes</taxon>
    </lineage>
</organism>
<reference evidence="1" key="1">
    <citation type="submission" date="2018-05" db="EMBL/GenBank/DDBJ databases">
        <authorList>
            <person name="Lanie J.A."/>
            <person name="Ng W.-L."/>
            <person name="Kazmierczak K.M."/>
            <person name="Andrzejewski T.M."/>
            <person name="Davidsen T.M."/>
            <person name="Wayne K.J."/>
            <person name="Tettelin H."/>
            <person name="Glass J.I."/>
            <person name="Rusch D."/>
            <person name="Podicherti R."/>
            <person name="Tsui H.-C.T."/>
            <person name="Winkler M.E."/>
        </authorList>
    </citation>
    <scope>NUCLEOTIDE SEQUENCE</scope>
</reference>
<gene>
    <name evidence="1" type="ORF">METZ01_LOCUS54949</name>
</gene>
<name>A0A381SDE5_9ZZZZ</name>
<dbReference type="AlphaFoldDB" id="A0A381SDE5"/>
<evidence type="ECO:0000313" key="1">
    <source>
        <dbReference type="EMBL" id="SVA02095.1"/>
    </source>
</evidence>
<dbReference type="EMBL" id="UINC01002969">
    <property type="protein sequence ID" value="SVA02095.1"/>
    <property type="molecule type" value="Genomic_DNA"/>
</dbReference>